<evidence type="ECO:0000313" key="2">
    <source>
        <dbReference type="Proteomes" id="UP001172102"/>
    </source>
</evidence>
<keyword evidence="2" id="KW-1185">Reference proteome</keyword>
<reference evidence="1" key="1">
    <citation type="submission" date="2023-06" db="EMBL/GenBank/DDBJ databases">
        <title>Genome-scale phylogeny and comparative genomics of the fungal order Sordariales.</title>
        <authorList>
            <consortium name="Lawrence Berkeley National Laboratory"/>
            <person name="Hensen N."/>
            <person name="Bonometti L."/>
            <person name="Westerberg I."/>
            <person name="Brannstrom I.O."/>
            <person name="Guillou S."/>
            <person name="Cros-Aarteil S."/>
            <person name="Calhoun S."/>
            <person name="Haridas S."/>
            <person name="Kuo A."/>
            <person name="Mondo S."/>
            <person name="Pangilinan J."/>
            <person name="Riley R."/>
            <person name="Labutti K."/>
            <person name="Andreopoulos B."/>
            <person name="Lipzen A."/>
            <person name="Chen C."/>
            <person name="Yanf M."/>
            <person name="Daum C."/>
            <person name="Ng V."/>
            <person name="Clum A."/>
            <person name="Steindorff A."/>
            <person name="Ohm R."/>
            <person name="Martin F."/>
            <person name="Silar P."/>
            <person name="Natvig D."/>
            <person name="Lalanne C."/>
            <person name="Gautier V."/>
            <person name="Ament-Velasquez S.L."/>
            <person name="Kruys A."/>
            <person name="Hutchinson M.I."/>
            <person name="Powell A.J."/>
            <person name="Barry K."/>
            <person name="Miller A.N."/>
            <person name="Grigoriev I.V."/>
            <person name="Debuchy R."/>
            <person name="Gladieux P."/>
            <person name="Thoren M.H."/>
            <person name="Johannesson H."/>
        </authorList>
    </citation>
    <scope>NUCLEOTIDE SEQUENCE</scope>
    <source>
        <strain evidence="1">SMH4607-1</strain>
    </source>
</reference>
<gene>
    <name evidence="1" type="ORF">B0H67DRAFT_649244</name>
</gene>
<comment type="caution">
    <text evidence="1">The sequence shown here is derived from an EMBL/GenBank/DDBJ whole genome shotgun (WGS) entry which is preliminary data.</text>
</comment>
<organism evidence="1 2">
    <name type="scientific">Lasiosphaeris hirsuta</name>
    <dbReference type="NCBI Taxonomy" id="260670"/>
    <lineage>
        <taxon>Eukaryota</taxon>
        <taxon>Fungi</taxon>
        <taxon>Dikarya</taxon>
        <taxon>Ascomycota</taxon>
        <taxon>Pezizomycotina</taxon>
        <taxon>Sordariomycetes</taxon>
        <taxon>Sordariomycetidae</taxon>
        <taxon>Sordariales</taxon>
        <taxon>Lasiosphaeriaceae</taxon>
        <taxon>Lasiosphaeris</taxon>
    </lineage>
</organism>
<evidence type="ECO:0000313" key="1">
    <source>
        <dbReference type="EMBL" id="KAK0704843.1"/>
    </source>
</evidence>
<dbReference type="Proteomes" id="UP001172102">
    <property type="component" value="Unassembled WGS sequence"/>
</dbReference>
<accession>A0AA39ZWB1</accession>
<protein>
    <submittedName>
        <fullName evidence="1">Uncharacterized protein</fullName>
    </submittedName>
</protein>
<proteinExistence type="predicted"/>
<name>A0AA39ZWB1_9PEZI</name>
<sequence>MSLKNPMKRPRVFAFAQAQDADGVHAGQLCQWVRATGDASIRSGWIPRRSGQLQVLRRQIAIFGWPRTIREVHLHAIVLGDVDATDDLRDQDGKIFAR</sequence>
<dbReference type="EMBL" id="JAUKUA010000007">
    <property type="protein sequence ID" value="KAK0704843.1"/>
    <property type="molecule type" value="Genomic_DNA"/>
</dbReference>
<dbReference type="AlphaFoldDB" id="A0AA39ZWB1"/>